<proteinExistence type="predicted"/>
<gene>
    <name evidence="1" type="ORF">GLOINDRAFT_342876</name>
</gene>
<sequence>MMQNLHYDLFENIIFQSHKFKSPHYRLRAALNRMFRIIIFIRPYIRRVDDHGRFTLKGMGRLKNLAQKIKN</sequence>
<reference evidence="1" key="1">
    <citation type="submission" date="2013-07" db="EMBL/GenBank/DDBJ databases">
        <title>The genome of an arbuscular mycorrhizal fungus provides insights into the evolution of the oldest plant symbiosis.</title>
        <authorList>
            <consortium name="DOE Joint Genome Institute"/>
            <person name="Tisserant E."/>
            <person name="Malbreil M."/>
            <person name="Kuo A."/>
            <person name="Kohler A."/>
            <person name="Symeonidi A."/>
            <person name="Balestrini R."/>
            <person name="Charron P."/>
            <person name="Duensing N."/>
            <person name="Frei-dit-Frey N."/>
            <person name="Gianinazzi-Pearson V."/>
            <person name="Gilbert B."/>
            <person name="Handa Y."/>
            <person name="Hijri M."/>
            <person name="Kaul R."/>
            <person name="Kawaguchi M."/>
            <person name="Krajinski F."/>
            <person name="Lammers P."/>
            <person name="Lapierre D."/>
            <person name="Masclaux F.G."/>
            <person name="Murat C."/>
            <person name="Morin E."/>
            <person name="Ndikumana S."/>
            <person name="Pagni M."/>
            <person name="Petitpierre D."/>
            <person name="Requena N."/>
            <person name="Rosikiewicz P."/>
            <person name="Riley R."/>
            <person name="Saito K."/>
            <person name="San Clemente H."/>
            <person name="Shapiro H."/>
            <person name="van Tuinen D."/>
            <person name="Becard G."/>
            <person name="Bonfante P."/>
            <person name="Paszkowski U."/>
            <person name="Shachar-Hill Y."/>
            <person name="Young J.P."/>
            <person name="Sanders I.R."/>
            <person name="Henrissat B."/>
            <person name="Rensing S.A."/>
            <person name="Grigoriev I.V."/>
            <person name="Corradi N."/>
            <person name="Roux C."/>
            <person name="Martin F."/>
        </authorList>
    </citation>
    <scope>NUCLEOTIDE SEQUENCE</scope>
    <source>
        <strain evidence="1">DAOM 197198</strain>
    </source>
</reference>
<dbReference type="HOGENOM" id="CLU_2741308_0_0_1"/>
<dbReference type="AlphaFoldDB" id="U9UTX4"/>
<protein>
    <submittedName>
        <fullName evidence="1">Uncharacterized protein</fullName>
    </submittedName>
</protein>
<dbReference type="EMBL" id="KI275986">
    <property type="protein sequence ID" value="ESA21978.1"/>
    <property type="molecule type" value="Genomic_DNA"/>
</dbReference>
<name>U9UTX4_RHIID</name>
<organism evidence="1">
    <name type="scientific">Rhizophagus irregularis (strain DAOM 181602 / DAOM 197198 / MUCL 43194)</name>
    <name type="common">Arbuscular mycorrhizal fungus</name>
    <name type="synonym">Glomus intraradices</name>
    <dbReference type="NCBI Taxonomy" id="747089"/>
    <lineage>
        <taxon>Eukaryota</taxon>
        <taxon>Fungi</taxon>
        <taxon>Fungi incertae sedis</taxon>
        <taxon>Mucoromycota</taxon>
        <taxon>Glomeromycotina</taxon>
        <taxon>Glomeromycetes</taxon>
        <taxon>Glomerales</taxon>
        <taxon>Glomeraceae</taxon>
        <taxon>Rhizophagus</taxon>
    </lineage>
</organism>
<evidence type="ECO:0000313" key="1">
    <source>
        <dbReference type="EMBL" id="ESA21978.1"/>
    </source>
</evidence>
<accession>U9UTX4</accession>